<feature type="domain" description="HTH lysR-type" evidence="5">
    <location>
        <begin position="54"/>
        <end position="111"/>
    </location>
</feature>
<protein>
    <submittedName>
        <fullName evidence="7">LysR family transcriptional regulator</fullName>
    </submittedName>
</protein>
<keyword evidence="4" id="KW-0804">Transcription</keyword>
<evidence type="ECO:0000259" key="5">
    <source>
        <dbReference type="PROSITE" id="PS50931"/>
    </source>
</evidence>
<accession>A0A423UL47</accession>
<dbReference type="PANTHER" id="PTHR30126:SF40">
    <property type="entry name" value="HTH-TYPE TRANSCRIPTIONAL REGULATOR GLTR"/>
    <property type="match status" value="1"/>
</dbReference>
<proteinExistence type="inferred from homology"/>
<evidence type="ECO:0000256" key="4">
    <source>
        <dbReference type="ARBA" id="ARBA00023163"/>
    </source>
</evidence>
<dbReference type="SUPFAM" id="SSF46785">
    <property type="entry name" value="Winged helix' DNA-binding domain"/>
    <property type="match status" value="1"/>
</dbReference>
<evidence type="ECO:0000313" key="8">
    <source>
        <dbReference type="Proteomes" id="UP000285258"/>
    </source>
</evidence>
<keyword evidence="3" id="KW-0238">DNA-binding</keyword>
<dbReference type="InterPro" id="IPR036388">
    <property type="entry name" value="WH-like_DNA-bd_sf"/>
</dbReference>
<dbReference type="GO" id="GO:0003700">
    <property type="term" value="F:DNA-binding transcription factor activity"/>
    <property type="evidence" value="ECO:0007669"/>
    <property type="project" value="InterPro"/>
</dbReference>
<dbReference type="Gene3D" id="1.10.10.10">
    <property type="entry name" value="Winged helix-like DNA-binding domain superfamily/Winged helix DNA-binding domain"/>
    <property type="match status" value="1"/>
</dbReference>
<name>A0A423UL47_9ACTN</name>
<dbReference type="Proteomes" id="UP000462865">
    <property type="component" value="Unassembled WGS sequence"/>
</dbReference>
<evidence type="ECO:0000313" key="6">
    <source>
        <dbReference type="EMBL" id="MSA95655.1"/>
    </source>
</evidence>
<dbReference type="GO" id="GO:0000976">
    <property type="term" value="F:transcription cis-regulatory region binding"/>
    <property type="evidence" value="ECO:0007669"/>
    <property type="project" value="TreeGrafter"/>
</dbReference>
<dbReference type="PROSITE" id="PS50931">
    <property type="entry name" value="HTH_LYSR"/>
    <property type="match status" value="1"/>
</dbReference>
<dbReference type="Proteomes" id="UP000285258">
    <property type="component" value="Unassembled WGS sequence"/>
</dbReference>
<dbReference type="InterPro" id="IPR036390">
    <property type="entry name" value="WH_DNA-bd_sf"/>
</dbReference>
<dbReference type="Pfam" id="PF03466">
    <property type="entry name" value="LysR_substrate"/>
    <property type="match status" value="1"/>
</dbReference>
<organism evidence="7 8">
    <name type="scientific">Gordonibacter urolithinfaciens</name>
    <dbReference type="NCBI Taxonomy" id="1335613"/>
    <lineage>
        <taxon>Bacteria</taxon>
        <taxon>Bacillati</taxon>
        <taxon>Actinomycetota</taxon>
        <taxon>Coriobacteriia</taxon>
        <taxon>Eggerthellales</taxon>
        <taxon>Eggerthellaceae</taxon>
        <taxon>Gordonibacter</taxon>
    </lineage>
</organism>
<dbReference type="SUPFAM" id="SSF53850">
    <property type="entry name" value="Periplasmic binding protein-like II"/>
    <property type="match status" value="1"/>
</dbReference>
<reference evidence="7" key="3">
    <citation type="journal article" date="2019" name="Microbiol. Resour. Announc.">
        <title>Draft Genome Sequences of Type Strains of Gordonibacter faecihominis, Paraeggerthella hongkongensis, Parvibacter caecicola,Slackia equolifaciens, Slackia faecicanis, and Slackia isoflavoniconvertens.</title>
        <authorList>
            <person name="Danylec N."/>
            <person name="Stoll D.A."/>
            <person name="Dotsch A."/>
            <person name="Huch M."/>
        </authorList>
    </citation>
    <scope>NUCLEOTIDE SEQUENCE</scope>
    <source>
        <strain evidence="7">DSM 27213</strain>
    </source>
</reference>
<dbReference type="EMBL" id="WKZA01000063">
    <property type="protein sequence ID" value="MSA95655.1"/>
    <property type="molecule type" value="Genomic_DNA"/>
</dbReference>
<comment type="caution">
    <text evidence="7">The sequence shown here is derived from an EMBL/GenBank/DDBJ whole genome shotgun (WGS) entry which is preliminary data.</text>
</comment>
<dbReference type="Pfam" id="PF00126">
    <property type="entry name" value="HTH_1"/>
    <property type="match status" value="1"/>
</dbReference>
<dbReference type="Gene3D" id="3.40.190.10">
    <property type="entry name" value="Periplasmic binding protein-like II"/>
    <property type="match status" value="2"/>
</dbReference>
<dbReference type="AlphaFoldDB" id="A0A423UL47"/>
<reference evidence="7" key="2">
    <citation type="journal article" date="2019" name="Int. J. Syst. Evol. Microbiol.">
        <title>Gordonibacter faecihominis is a later heterotypic synonym of Gordonibacter urolithinfaciens.</title>
        <authorList>
            <person name="Danylec N."/>
            <person name="Stoll D.A."/>
            <person name="Huch M."/>
        </authorList>
    </citation>
    <scope>NUCLEOTIDE SEQUENCE</scope>
    <source>
        <strain evidence="7">DSM 27213</strain>
    </source>
</reference>
<gene>
    <name evidence="7" type="ORF">DMP12_05380</name>
    <name evidence="6" type="ORF">GKG38_11445</name>
</gene>
<reference evidence="6 9" key="4">
    <citation type="journal article" date="2019" name="Nat. Med.">
        <title>A library of human gut bacterial isolates paired with longitudinal multiomics data enables mechanistic microbiome research.</title>
        <authorList>
            <person name="Poyet M."/>
            <person name="Groussin M."/>
            <person name="Gibbons S.M."/>
            <person name="Avila-Pacheco J."/>
            <person name="Jiang X."/>
            <person name="Kearney S.M."/>
            <person name="Perrotta A.R."/>
            <person name="Berdy B."/>
            <person name="Zhao S."/>
            <person name="Lieberman T.D."/>
            <person name="Swanson P.K."/>
            <person name="Smith M."/>
            <person name="Roesemann S."/>
            <person name="Alexander J.E."/>
            <person name="Rich S.A."/>
            <person name="Livny J."/>
            <person name="Vlamakis H."/>
            <person name="Clish C."/>
            <person name="Bullock K."/>
            <person name="Deik A."/>
            <person name="Scott J."/>
            <person name="Pierce K.A."/>
            <person name="Xavier R.J."/>
            <person name="Alm E.J."/>
        </authorList>
    </citation>
    <scope>NUCLEOTIDE SEQUENCE [LARGE SCALE GENOMIC DNA]</scope>
    <source>
        <strain evidence="6 9">BIOML-A1</strain>
    </source>
</reference>
<reference evidence="8" key="1">
    <citation type="submission" date="2018-05" db="EMBL/GenBank/DDBJ databases">
        <title>Genome Sequencing of selected type strains of the family Eggerthellaceae.</title>
        <authorList>
            <person name="Danylec N."/>
            <person name="Stoll D.A."/>
            <person name="Doetsch A."/>
            <person name="Huch M."/>
        </authorList>
    </citation>
    <scope>NUCLEOTIDE SEQUENCE [LARGE SCALE GENOMIC DNA]</scope>
    <source>
        <strain evidence="8">DSM 27213</strain>
    </source>
</reference>
<keyword evidence="2" id="KW-0805">Transcription regulation</keyword>
<evidence type="ECO:0000256" key="3">
    <source>
        <dbReference type="ARBA" id="ARBA00023125"/>
    </source>
</evidence>
<dbReference type="CDD" id="cd05466">
    <property type="entry name" value="PBP2_LTTR_substrate"/>
    <property type="match status" value="1"/>
</dbReference>
<dbReference type="InterPro" id="IPR000847">
    <property type="entry name" value="LysR_HTH_N"/>
</dbReference>
<sequence length="360" mass="40362">MTMFFSAAVKKSFGLHSPAFVMMGFHSALAECGRLKGRIGRGWQDEACEGAWPMLLDDIEIFTVISETKSLSQAAERLYMSRPGLSQKIANIEARYGTKLYVRTSTGVVPTAAGQIVTKFAKKIATLETALSAELAAVDEHFDSTIEVGMSMNDGVALLPALVKRFHDLHPDALVHLDAGYEPELMEKLKSGKLDFALLENQPLDDGISRETLGYKRLLFCAPDRPPYNSVPQPVKIETLLEWPMIIYEWNSGRHMVGNRHFRERYNLSLTDHNMVARFDTHEAMVNGAKAGLGWASIPECVAERYRNEPGLIWFKIDTDPMRYPVDLAWHTGRVISPLALEFKDFIRDNVPAGYFHGRG</sequence>
<evidence type="ECO:0000313" key="7">
    <source>
        <dbReference type="EMBL" id="ROT90450.1"/>
    </source>
</evidence>
<dbReference type="EMBL" id="QIBW01000005">
    <property type="protein sequence ID" value="ROT90450.1"/>
    <property type="molecule type" value="Genomic_DNA"/>
</dbReference>
<evidence type="ECO:0000313" key="9">
    <source>
        <dbReference type="Proteomes" id="UP000462865"/>
    </source>
</evidence>
<dbReference type="InterPro" id="IPR005119">
    <property type="entry name" value="LysR_subst-bd"/>
</dbReference>
<evidence type="ECO:0000256" key="2">
    <source>
        <dbReference type="ARBA" id="ARBA00023015"/>
    </source>
</evidence>
<dbReference type="PANTHER" id="PTHR30126">
    <property type="entry name" value="HTH-TYPE TRANSCRIPTIONAL REGULATOR"/>
    <property type="match status" value="1"/>
</dbReference>
<evidence type="ECO:0000256" key="1">
    <source>
        <dbReference type="ARBA" id="ARBA00009437"/>
    </source>
</evidence>
<comment type="similarity">
    <text evidence="1">Belongs to the LysR transcriptional regulatory family.</text>
</comment>